<evidence type="ECO:0000313" key="7">
    <source>
        <dbReference type="EMBL" id="MDQ0344468.1"/>
    </source>
</evidence>
<dbReference type="EMBL" id="JAUSUO010000009">
    <property type="protein sequence ID" value="MDQ0344468.1"/>
    <property type="molecule type" value="Genomic_DNA"/>
</dbReference>
<reference evidence="7 8" key="1">
    <citation type="submission" date="2023-07" db="EMBL/GenBank/DDBJ databases">
        <title>Genomic Encyclopedia of Type Strains, Phase IV (KMG-IV): sequencing the most valuable type-strain genomes for metagenomic binning, comparative biology and taxonomic classification.</title>
        <authorList>
            <person name="Goeker M."/>
        </authorList>
    </citation>
    <scope>NUCLEOTIDE SEQUENCE [LARGE SCALE GENOMIC DNA]</scope>
    <source>
        <strain evidence="7 8">DSM 27848</strain>
    </source>
</reference>
<comment type="similarity">
    <text evidence="2">Belongs to the CDP-glycerol glycerophosphotransferase family.</text>
</comment>
<comment type="subcellular location">
    <subcellularLocation>
        <location evidence="1">Cell membrane</location>
        <topology evidence="1">Peripheral membrane protein</topology>
    </subcellularLocation>
</comment>
<dbReference type="RefSeq" id="WP_244682726.1">
    <property type="nucleotide sequence ID" value="NZ_JALIRM010000012.1"/>
</dbReference>
<keyword evidence="4 7" id="KW-0808">Transferase</keyword>
<evidence type="ECO:0000313" key="8">
    <source>
        <dbReference type="Proteomes" id="UP001232343"/>
    </source>
</evidence>
<keyword evidence="5" id="KW-0777">Teichoic acid biosynthesis</keyword>
<keyword evidence="6" id="KW-0472">Membrane</keyword>
<dbReference type="GO" id="GO:0047355">
    <property type="term" value="F:CDP-glycerol glycerophosphotransferase activity"/>
    <property type="evidence" value="ECO:0007669"/>
    <property type="project" value="UniProtKB-EC"/>
</dbReference>
<dbReference type="PANTHER" id="PTHR37316:SF3">
    <property type="entry name" value="TEICHOIC ACID GLYCEROL-PHOSPHATE TRANSFERASE"/>
    <property type="match status" value="1"/>
</dbReference>
<evidence type="ECO:0000256" key="2">
    <source>
        <dbReference type="ARBA" id="ARBA00010488"/>
    </source>
</evidence>
<sequence length="394" mass="46735">MNRLIGKLKIIFSLIIIQVFNCFPIKNNKIIMTSYYGSQYGCNPKYITEYIIQNVKEQYDIVWAFNDIKQFEHIPYIRKVKNMSLKYFYELCTSKVVITNYRTTDLFIKRKDQYYIQTWHSSLRLKQIEKDAEDKIPQSYIEMAKRDSKKCDLLLSGSKYTTDIFKRSFWYEGEIFEHGTPRNDVFFSHSGELKSKVFNSLNIPSGSKVILYAPTFRNHQDYTVYELEYEKIIDTLANTFGGKWIFLVKLHPHLIPVSNKVIQGNQVKDVTRYNDIQELLKISDVLITDYSSLMFDYAMTRKACFLYVPDYEDYVEKDRNLYFNILDLPFRVATNKEELLFRINTFDSNAYSRDLNHFFFKIGSYEDGKASENLVRRINNICFGESREIMNEAV</sequence>
<comment type="caution">
    <text evidence="7">The sequence shown here is derived from an EMBL/GenBank/DDBJ whole genome shotgun (WGS) entry which is preliminary data.</text>
</comment>
<dbReference type="Pfam" id="PF04464">
    <property type="entry name" value="Glyphos_transf"/>
    <property type="match status" value="1"/>
</dbReference>
<evidence type="ECO:0000256" key="4">
    <source>
        <dbReference type="ARBA" id="ARBA00022679"/>
    </source>
</evidence>
<protein>
    <submittedName>
        <fullName evidence="7">CDP-glycerol glycerophosphotransferase</fullName>
        <ecNumber evidence="7">2.7.8.12</ecNumber>
    </submittedName>
</protein>
<proteinExistence type="inferred from homology"/>
<dbReference type="InterPro" id="IPR043149">
    <property type="entry name" value="TagF_N"/>
</dbReference>
<accession>A0ABU0D7R5</accession>
<evidence type="ECO:0000256" key="1">
    <source>
        <dbReference type="ARBA" id="ARBA00004202"/>
    </source>
</evidence>
<dbReference type="EC" id="2.7.8.12" evidence="7"/>
<organism evidence="7 8">
    <name type="scientific">Lederbergia wuyishanensis</name>
    <dbReference type="NCBI Taxonomy" id="1347903"/>
    <lineage>
        <taxon>Bacteria</taxon>
        <taxon>Bacillati</taxon>
        <taxon>Bacillota</taxon>
        <taxon>Bacilli</taxon>
        <taxon>Bacillales</taxon>
        <taxon>Bacillaceae</taxon>
        <taxon>Lederbergia</taxon>
    </lineage>
</organism>
<dbReference type="InterPro" id="IPR051612">
    <property type="entry name" value="Teichoic_Acid_Biosynth"/>
</dbReference>
<dbReference type="InterPro" id="IPR007554">
    <property type="entry name" value="Glycerophosphate_synth"/>
</dbReference>
<keyword evidence="3" id="KW-1003">Cell membrane</keyword>
<name>A0ABU0D7R5_9BACI</name>
<dbReference type="SUPFAM" id="SSF53756">
    <property type="entry name" value="UDP-Glycosyltransferase/glycogen phosphorylase"/>
    <property type="match status" value="1"/>
</dbReference>
<gene>
    <name evidence="7" type="ORF">J2S14_003311</name>
</gene>
<keyword evidence="8" id="KW-1185">Reference proteome</keyword>
<evidence type="ECO:0000256" key="3">
    <source>
        <dbReference type="ARBA" id="ARBA00022475"/>
    </source>
</evidence>
<dbReference type="Gene3D" id="3.40.50.12580">
    <property type="match status" value="1"/>
</dbReference>
<dbReference type="Proteomes" id="UP001232343">
    <property type="component" value="Unassembled WGS sequence"/>
</dbReference>
<dbReference type="PANTHER" id="PTHR37316">
    <property type="entry name" value="TEICHOIC ACID GLYCEROL-PHOSPHATE PRIMASE"/>
    <property type="match status" value="1"/>
</dbReference>
<evidence type="ECO:0000256" key="6">
    <source>
        <dbReference type="ARBA" id="ARBA00023136"/>
    </source>
</evidence>
<dbReference type="InterPro" id="IPR043148">
    <property type="entry name" value="TagF_C"/>
</dbReference>
<dbReference type="Gene3D" id="3.40.50.11820">
    <property type="match status" value="1"/>
</dbReference>
<evidence type="ECO:0000256" key="5">
    <source>
        <dbReference type="ARBA" id="ARBA00022944"/>
    </source>
</evidence>